<feature type="signal peptide" evidence="3">
    <location>
        <begin position="1"/>
        <end position="20"/>
    </location>
</feature>
<dbReference type="Proteomes" id="UP001324287">
    <property type="component" value="Chromosome"/>
</dbReference>
<dbReference type="EMBL" id="CP141261">
    <property type="protein sequence ID" value="WRL64474.1"/>
    <property type="molecule type" value="Genomic_DNA"/>
</dbReference>
<dbReference type="InterPro" id="IPR013766">
    <property type="entry name" value="Thioredoxin_domain"/>
</dbReference>
<feature type="domain" description="Thioredoxin" evidence="4">
    <location>
        <begin position="51"/>
        <end position="145"/>
    </location>
</feature>
<comment type="subcellular location">
    <subcellularLocation>
        <location evidence="1">Cell envelope</location>
    </subcellularLocation>
</comment>
<dbReference type="PROSITE" id="PS51257">
    <property type="entry name" value="PROKAR_LIPOPROTEIN"/>
    <property type="match status" value="1"/>
</dbReference>
<organism evidence="5 6">
    <name type="scientific">Blastococcus brunescens</name>
    <dbReference type="NCBI Taxonomy" id="1564165"/>
    <lineage>
        <taxon>Bacteria</taxon>
        <taxon>Bacillati</taxon>
        <taxon>Actinomycetota</taxon>
        <taxon>Actinomycetes</taxon>
        <taxon>Geodermatophilales</taxon>
        <taxon>Geodermatophilaceae</taxon>
        <taxon>Blastococcus</taxon>
    </lineage>
</organism>
<dbReference type="PANTHER" id="PTHR42852">
    <property type="entry name" value="THIOL:DISULFIDE INTERCHANGE PROTEIN DSBE"/>
    <property type="match status" value="1"/>
</dbReference>
<keyword evidence="3" id="KW-0732">Signal</keyword>
<evidence type="ECO:0000313" key="6">
    <source>
        <dbReference type="Proteomes" id="UP001324287"/>
    </source>
</evidence>
<dbReference type="Pfam" id="PF08534">
    <property type="entry name" value="Redoxin"/>
    <property type="match status" value="1"/>
</dbReference>
<dbReference type="SUPFAM" id="SSF52833">
    <property type="entry name" value="Thioredoxin-like"/>
    <property type="match status" value="1"/>
</dbReference>
<dbReference type="InterPro" id="IPR017937">
    <property type="entry name" value="Thioredoxin_CS"/>
</dbReference>
<proteinExistence type="predicted"/>
<name>A0ABZ1B520_9ACTN</name>
<dbReference type="CDD" id="cd02966">
    <property type="entry name" value="TlpA_like_family"/>
    <property type="match status" value="1"/>
</dbReference>
<evidence type="ECO:0000256" key="2">
    <source>
        <dbReference type="ARBA" id="ARBA00022748"/>
    </source>
</evidence>
<dbReference type="RefSeq" id="WP_324275801.1">
    <property type="nucleotide sequence ID" value="NZ_CP141261.1"/>
</dbReference>
<evidence type="ECO:0000256" key="1">
    <source>
        <dbReference type="ARBA" id="ARBA00004196"/>
    </source>
</evidence>
<dbReference type="PANTHER" id="PTHR42852:SF13">
    <property type="entry name" value="PROTEIN DIPZ"/>
    <property type="match status" value="1"/>
</dbReference>
<dbReference type="InterPro" id="IPR036249">
    <property type="entry name" value="Thioredoxin-like_sf"/>
</dbReference>
<dbReference type="PROSITE" id="PS51352">
    <property type="entry name" value="THIOREDOXIN_2"/>
    <property type="match status" value="1"/>
</dbReference>
<gene>
    <name evidence="5" type="ORF">U6N30_01090</name>
</gene>
<dbReference type="Gene3D" id="3.40.30.10">
    <property type="entry name" value="Glutaredoxin"/>
    <property type="match status" value="1"/>
</dbReference>
<reference evidence="5 6" key="1">
    <citation type="submission" date="2023-12" db="EMBL/GenBank/DDBJ databases">
        <title>Blastococcus brunescens sp. nov., an actonobacterium isolated from sandstone collected in sahara desert.</title>
        <authorList>
            <person name="Gtari M."/>
            <person name="Ghodhbane F."/>
        </authorList>
    </citation>
    <scope>NUCLEOTIDE SEQUENCE [LARGE SCALE GENOMIC DNA]</scope>
    <source>
        <strain evidence="5 6">BMG 8361</strain>
    </source>
</reference>
<feature type="chain" id="PRO_5046842270" evidence="3">
    <location>
        <begin position="21"/>
        <end position="145"/>
    </location>
</feature>
<dbReference type="InterPro" id="IPR050553">
    <property type="entry name" value="Thioredoxin_ResA/DsbE_sf"/>
</dbReference>
<evidence type="ECO:0000313" key="5">
    <source>
        <dbReference type="EMBL" id="WRL64474.1"/>
    </source>
</evidence>
<dbReference type="PROSITE" id="PS00194">
    <property type="entry name" value="THIOREDOXIN_1"/>
    <property type="match status" value="1"/>
</dbReference>
<sequence>MRFRALLGLTVLLLVAGCSAGTTDPDGPPPALALDAYDTLEPCPEQPDQEAAGAETLPPLTFECLGGGELDLARAPGVPTLVNLWGSWCGPCRAELPLLQQFATAAGDQVRVVGVISKDGAPQADSFAADAGVTFPGAFDGEGSS</sequence>
<protein>
    <submittedName>
        <fullName evidence="5">TlpA disulfide reductase family protein</fullName>
    </submittedName>
</protein>
<keyword evidence="6" id="KW-1185">Reference proteome</keyword>
<dbReference type="InterPro" id="IPR013740">
    <property type="entry name" value="Redoxin"/>
</dbReference>
<evidence type="ECO:0000256" key="3">
    <source>
        <dbReference type="SAM" id="SignalP"/>
    </source>
</evidence>
<accession>A0ABZ1B520</accession>
<evidence type="ECO:0000259" key="4">
    <source>
        <dbReference type="PROSITE" id="PS51352"/>
    </source>
</evidence>
<keyword evidence="2" id="KW-0201">Cytochrome c-type biogenesis</keyword>